<dbReference type="Gene3D" id="1.20.120.310">
    <property type="entry name" value="ERV/ALR sulfhydryl oxidase domain"/>
    <property type="match status" value="1"/>
</dbReference>
<evidence type="ECO:0000256" key="11">
    <source>
        <dbReference type="SAM" id="MobiDB-lite"/>
    </source>
</evidence>
<keyword evidence="14" id="KW-1185">Reference proteome</keyword>
<dbReference type="OrthoDB" id="59470at2759"/>
<sequence length="373" mass="42365">MFKTRNVLFALAIGLLIVLGTAILAAFLQESHNRFDIDDPAPSFWQKKQQPAIWKQNGELSTSHGNVIMGKMSNETIKVQTNRQSFKIGRTWKSDMETDTYYCWQAALIIRLILQSNHSHFVRTGKFPLDAKDEERQALLDWIHLTSRVYPCGECAEHFQQLLKEHPPDTREPISRQPCECAPESPELNHENVLEHLTSTLNLYQSIPNTAVSQVNDRQLSISANAMRPLLTCPVCLCVLRNTVAVMECMHRFCRDCIVTSIRLGKKECPYCRVPCPSKRSVRADPHFDAVVSLIFPEDEDEQEDANMALIARRNSQNLQQQYEDRMKRQAAATKSHRHHSADAAPPAPLPPSSSTRAGSSRNLRKRPAEDDI</sequence>
<dbReference type="Pfam" id="PF04777">
    <property type="entry name" value="Evr1_Alr"/>
    <property type="match status" value="1"/>
</dbReference>
<keyword evidence="4" id="KW-0479">Metal-binding</keyword>
<dbReference type="InterPro" id="IPR044592">
    <property type="entry name" value="RING1A/B"/>
</dbReference>
<keyword evidence="8" id="KW-0560">Oxidoreductase</keyword>
<evidence type="ECO:0000256" key="2">
    <source>
        <dbReference type="ARBA" id="ARBA00012512"/>
    </source>
</evidence>
<feature type="domain" description="RING-type" evidence="12">
    <location>
        <begin position="233"/>
        <end position="273"/>
    </location>
</feature>
<keyword evidence="3" id="KW-0285">Flavoprotein</keyword>
<evidence type="ECO:0000256" key="3">
    <source>
        <dbReference type="ARBA" id="ARBA00022630"/>
    </source>
</evidence>
<dbReference type="GeneID" id="42001512"/>
<evidence type="ECO:0000256" key="7">
    <source>
        <dbReference type="ARBA" id="ARBA00022833"/>
    </source>
</evidence>
<dbReference type="GO" id="GO:0016972">
    <property type="term" value="F:thiol oxidase activity"/>
    <property type="evidence" value="ECO:0007669"/>
    <property type="project" value="UniProtKB-EC"/>
</dbReference>
<dbReference type="Proteomes" id="UP000319731">
    <property type="component" value="Unassembled WGS sequence"/>
</dbReference>
<keyword evidence="6" id="KW-0274">FAD</keyword>
<dbReference type="InterPro" id="IPR036774">
    <property type="entry name" value="ERV/ALR_sulphydryl_oxid_sf"/>
</dbReference>
<evidence type="ECO:0000256" key="6">
    <source>
        <dbReference type="ARBA" id="ARBA00022827"/>
    </source>
</evidence>
<dbReference type="GO" id="GO:0008270">
    <property type="term" value="F:zinc ion binding"/>
    <property type="evidence" value="ECO:0007669"/>
    <property type="project" value="UniProtKB-KW"/>
</dbReference>
<dbReference type="SUPFAM" id="SSF69000">
    <property type="entry name" value="FAD-dependent thiol oxidase"/>
    <property type="match status" value="1"/>
</dbReference>
<evidence type="ECO:0000313" key="13">
    <source>
        <dbReference type="EMBL" id="TPX38272.1"/>
    </source>
</evidence>
<evidence type="ECO:0000256" key="8">
    <source>
        <dbReference type="ARBA" id="ARBA00023002"/>
    </source>
</evidence>
<dbReference type="PROSITE" id="PS50089">
    <property type="entry name" value="ZF_RING_2"/>
    <property type="match status" value="1"/>
</dbReference>
<protein>
    <recommendedName>
        <fullName evidence="2">thiol oxidase</fullName>
        <ecNumber evidence="2">1.8.3.2</ecNumber>
    </recommendedName>
</protein>
<evidence type="ECO:0000256" key="4">
    <source>
        <dbReference type="ARBA" id="ARBA00022723"/>
    </source>
</evidence>
<dbReference type="Pfam" id="PF13923">
    <property type="entry name" value="zf-C3HC4_2"/>
    <property type="match status" value="1"/>
</dbReference>
<evidence type="ECO:0000256" key="10">
    <source>
        <dbReference type="PROSITE-ProRule" id="PRU00175"/>
    </source>
</evidence>
<dbReference type="PROSITE" id="PS00518">
    <property type="entry name" value="ZF_RING_1"/>
    <property type="match status" value="1"/>
</dbReference>
<feature type="region of interest" description="Disordered" evidence="11">
    <location>
        <begin position="319"/>
        <end position="373"/>
    </location>
</feature>
<dbReference type="InterPro" id="IPR001841">
    <property type="entry name" value="Znf_RING"/>
</dbReference>
<evidence type="ECO:0000256" key="5">
    <source>
        <dbReference type="ARBA" id="ARBA00022771"/>
    </source>
</evidence>
<proteinExistence type="predicted"/>
<evidence type="ECO:0000259" key="12">
    <source>
        <dbReference type="PROSITE" id="PS50089"/>
    </source>
</evidence>
<accession>A0A507CF65</accession>
<dbReference type="Gene3D" id="3.30.40.10">
    <property type="entry name" value="Zinc/RING finger domain, C3HC4 (zinc finger)"/>
    <property type="match status" value="1"/>
</dbReference>
<dbReference type="InterPro" id="IPR013083">
    <property type="entry name" value="Znf_RING/FYVE/PHD"/>
</dbReference>
<evidence type="ECO:0000256" key="9">
    <source>
        <dbReference type="ARBA" id="ARBA00023157"/>
    </source>
</evidence>
<dbReference type="STRING" id="1806994.A0A507CF65"/>
<dbReference type="PANTHER" id="PTHR46537">
    <property type="entry name" value="OS11G0578200 PROTEIN"/>
    <property type="match status" value="1"/>
</dbReference>
<dbReference type="EC" id="1.8.3.2" evidence="2"/>
<reference evidence="13 14" key="1">
    <citation type="journal article" date="2019" name="Sci. Rep.">
        <title>Comparative genomics of chytrid fungi reveal insights into the obligate biotrophic and pathogenic lifestyle of Synchytrium endobioticum.</title>
        <authorList>
            <person name="van de Vossenberg B.T.L.H."/>
            <person name="Warris S."/>
            <person name="Nguyen H.D.T."/>
            <person name="van Gent-Pelzer M.P.E."/>
            <person name="Joly D.L."/>
            <person name="van de Geest H.C."/>
            <person name="Bonants P.J.M."/>
            <person name="Smith D.S."/>
            <person name="Levesque C.A."/>
            <person name="van der Lee T.A.J."/>
        </authorList>
    </citation>
    <scope>NUCLEOTIDE SEQUENCE [LARGE SCALE GENOMIC DNA]</scope>
    <source>
        <strain evidence="13 14">JEL517</strain>
    </source>
</reference>
<dbReference type="CDD" id="cd16531">
    <property type="entry name" value="RING-HC_RING1-like"/>
    <property type="match status" value="1"/>
</dbReference>
<evidence type="ECO:0000313" key="14">
    <source>
        <dbReference type="Proteomes" id="UP000319731"/>
    </source>
</evidence>
<dbReference type="RefSeq" id="XP_031027986.1">
    <property type="nucleotide sequence ID" value="XM_031166215.1"/>
</dbReference>
<keyword evidence="9" id="KW-1015">Disulfide bond</keyword>
<dbReference type="AlphaFoldDB" id="A0A507CF65"/>
<keyword evidence="5 10" id="KW-0863">Zinc-finger</keyword>
<dbReference type="SUPFAM" id="SSF57850">
    <property type="entry name" value="RING/U-box"/>
    <property type="match status" value="1"/>
</dbReference>
<evidence type="ECO:0000256" key="1">
    <source>
        <dbReference type="ARBA" id="ARBA00001974"/>
    </source>
</evidence>
<comment type="cofactor">
    <cofactor evidence="1">
        <name>FAD</name>
        <dbReference type="ChEBI" id="CHEBI:57692"/>
    </cofactor>
</comment>
<organism evidence="13 14">
    <name type="scientific">Synchytrium microbalum</name>
    <dbReference type="NCBI Taxonomy" id="1806994"/>
    <lineage>
        <taxon>Eukaryota</taxon>
        <taxon>Fungi</taxon>
        <taxon>Fungi incertae sedis</taxon>
        <taxon>Chytridiomycota</taxon>
        <taxon>Chytridiomycota incertae sedis</taxon>
        <taxon>Chytridiomycetes</taxon>
        <taxon>Synchytriales</taxon>
        <taxon>Synchytriaceae</taxon>
        <taxon>Synchytrium</taxon>
    </lineage>
</organism>
<name>A0A507CF65_9FUNG</name>
<gene>
    <name evidence="13" type="ORF">SmJEL517_g00285</name>
</gene>
<keyword evidence="7" id="KW-0862">Zinc</keyword>
<dbReference type="SMART" id="SM00184">
    <property type="entry name" value="RING"/>
    <property type="match status" value="1"/>
</dbReference>
<comment type="caution">
    <text evidence="13">The sequence shown here is derived from an EMBL/GenBank/DDBJ whole genome shotgun (WGS) entry which is preliminary data.</text>
</comment>
<dbReference type="EMBL" id="QEAO01000001">
    <property type="protein sequence ID" value="TPX38272.1"/>
    <property type="molecule type" value="Genomic_DNA"/>
</dbReference>
<dbReference type="InterPro" id="IPR017907">
    <property type="entry name" value="Znf_RING_CS"/>
</dbReference>
<dbReference type="InterPro" id="IPR017905">
    <property type="entry name" value="ERV/ALR_sulphydryl_oxidase"/>
</dbReference>
<dbReference type="PANTHER" id="PTHR46537:SF3">
    <property type="entry name" value="E3 UBIQUITIN-PROTEIN LIGASE RING1A"/>
    <property type="match status" value="1"/>
</dbReference>